<feature type="transmembrane region" description="Helical" evidence="10">
    <location>
        <begin position="174"/>
        <end position="197"/>
    </location>
</feature>
<feature type="transmembrane region" description="Helical" evidence="10">
    <location>
        <begin position="337"/>
        <end position="356"/>
    </location>
</feature>
<accession>A0ABQ8D8R3</accession>
<feature type="transmembrane region" description="Helical" evidence="10">
    <location>
        <begin position="217"/>
        <end position="238"/>
    </location>
</feature>
<sequence>MDGDRRHLLLWFFAAATAVKLLLIPSYRSTDFEVHRNWLAITHSLPLSEWYFDETSQWTLDYPPFFAYFERFLSFFARLLDPKIVDLHKGLDYSADSVVYFQRITVIFSDLSLLLGVYRLTRKVETLKRNLICVLVVWSPGLLMVDHVHFQYNGFLLGWLLLSVSFLQDGRDLIGGFLFAVVLCFKHLFAVAAPVYFVYLLRHYCWAGLATGLRRLVALGSVVVAVFAAAFGPFIYNGQIQQVISRMFPFGRGLCHAYWAPNFWVFYIILDKGLAFTLRKLGFDVQVPSASFTGGLVGDSSPFAVLPQITPLTTFVMVLLAITPCLIKAWKKPQPGLVGRWIAYAYTCGFLFGWHVHEKASLHFTIPLAIEYPIKVLLLLLHSMVMWLGFTALYSDEKALKEKEGGESKSKFEIGCIEKGYLIGLVLVEIVSQFLHPYFLGDRYAFMPLMLISTYCAVGIMYSWIWQLLKILT</sequence>
<keyword evidence="9 10" id="KW-0472">Membrane</keyword>
<evidence type="ECO:0000256" key="10">
    <source>
        <dbReference type="RuleBase" id="RU363110"/>
    </source>
</evidence>
<keyword evidence="4 10" id="KW-0328">Glycosyltransferase</keyword>
<dbReference type="PANTHER" id="PTHR12413">
    <property type="entry name" value="DOLICHYL GLYCOSYLTRANSFERASE"/>
    <property type="match status" value="1"/>
</dbReference>
<keyword evidence="5 10" id="KW-0808">Transferase</keyword>
<dbReference type="Pfam" id="PF03155">
    <property type="entry name" value="Alg6_Alg8"/>
    <property type="match status" value="2"/>
</dbReference>
<keyword evidence="6 10" id="KW-0812">Transmembrane</keyword>
<evidence type="ECO:0000313" key="12">
    <source>
        <dbReference type="Proteomes" id="UP000824890"/>
    </source>
</evidence>
<feature type="transmembrane region" description="Helical" evidence="10">
    <location>
        <begin position="376"/>
        <end position="394"/>
    </location>
</feature>
<gene>
    <name evidence="11" type="ORF">HID58_017136</name>
</gene>
<evidence type="ECO:0000256" key="8">
    <source>
        <dbReference type="ARBA" id="ARBA00022989"/>
    </source>
</evidence>
<evidence type="ECO:0000256" key="2">
    <source>
        <dbReference type="ARBA" id="ARBA00004922"/>
    </source>
</evidence>
<evidence type="ECO:0000256" key="9">
    <source>
        <dbReference type="ARBA" id="ARBA00023136"/>
    </source>
</evidence>
<evidence type="ECO:0000256" key="4">
    <source>
        <dbReference type="ARBA" id="ARBA00022676"/>
    </source>
</evidence>
<feature type="transmembrane region" description="Helical" evidence="10">
    <location>
        <begin position="250"/>
        <end position="270"/>
    </location>
</feature>
<evidence type="ECO:0000256" key="5">
    <source>
        <dbReference type="ARBA" id="ARBA00022679"/>
    </source>
</evidence>
<protein>
    <recommendedName>
        <fullName evidence="10">Alpha-1,3-glucosyltransferase</fullName>
        <ecNumber evidence="10">2.4.1.-</ecNumber>
    </recommendedName>
</protein>
<feature type="transmembrane region" description="Helical" evidence="10">
    <location>
        <begin position="127"/>
        <end position="144"/>
    </location>
</feature>
<evidence type="ECO:0000313" key="11">
    <source>
        <dbReference type="EMBL" id="KAH0924880.1"/>
    </source>
</evidence>
<evidence type="ECO:0000256" key="7">
    <source>
        <dbReference type="ARBA" id="ARBA00022824"/>
    </source>
</evidence>
<reference evidence="11 12" key="1">
    <citation type="submission" date="2021-05" db="EMBL/GenBank/DDBJ databases">
        <title>Genome Assembly of Synthetic Allotetraploid Brassica napus Reveals Homoeologous Exchanges between Subgenomes.</title>
        <authorList>
            <person name="Davis J.T."/>
        </authorList>
    </citation>
    <scope>NUCLEOTIDE SEQUENCE [LARGE SCALE GENOMIC DNA]</scope>
    <source>
        <strain evidence="12">cv. Da-Ae</strain>
        <tissue evidence="11">Seedling</tissue>
    </source>
</reference>
<comment type="caution">
    <text evidence="11">The sequence shown here is derived from an EMBL/GenBank/DDBJ whole genome shotgun (WGS) entry which is preliminary data.</text>
</comment>
<comment type="pathway">
    <text evidence="2 10">Protein modification; protein glycosylation.</text>
</comment>
<dbReference type="PANTHER" id="PTHR12413:SF2">
    <property type="entry name" value="DOLICHYL PYROPHOSPHATE GLC1MAN9GLCNAC2 ALPHA-1,3-GLUCOSYLTRANSFERASE-RELATED"/>
    <property type="match status" value="1"/>
</dbReference>
<organism evidence="11 12">
    <name type="scientific">Brassica napus</name>
    <name type="common">Rape</name>
    <dbReference type="NCBI Taxonomy" id="3708"/>
    <lineage>
        <taxon>Eukaryota</taxon>
        <taxon>Viridiplantae</taxon>
        <taxon>Streptophyta</taxon>
        <taxon>Embryophyta</taxon>
        <taxon>Tracheophyta</taxon>
        <taxon>Spermatophyta</taxon>
        <taxon>Magnoliopsida</taxon>
        <taxon>eudicotyledons</taxon>
        <taxon>Gunneridae</taxon>
        <taxon>Pentapetalae</taxon>
        <taxon>rosids</taxon>
        <taxon>malvids</taxon>
        <taxon>Brassicales</taxon>
        <taxon>Brassicaceae</taxon>
        <taxon>Brassiceae</taxon>
        <taxon>Brassica</taxon>
    </lineage>
</organism>
<evidence type="ECO:0000256" key="1">
    <source>
        <dbReference type="ARBA" id="ARBA00004477"/>
    </source>
</evidence>
<feature type="transmembrane region" description="Helical" evidence="10">
    <location>
        <begin position="445"/>
        <end position="465"/>
    </location>
</feature>
<feature type="transmembrane region" description="Helical" evidence="10">
    <location>
        <begin position="150"/>
        <end position="167"/>
    </location>
</feature>
<keyword evidence="7 10" id="KW-0256">Endoplasmic reticulum</keyword>
<feature type="transmembrane region" description="Helical" evidence="10">
    <location>
        <begin position="7"/>
        <end position="27"/>
    </location>
</feature>
<feature type="transmembrane region" description="Helical" evidence="10">
    <location>
        <begin position="420"/>
        <end position="439"/>
    </location>
</feature>
<keyword evidence="8 10" id="KW-1133">Transmembrane helix</keyword>
<proteinExistence type="inferred from homology"/>
<dbReference type="Proteomes" id="UP000824890">
    <property type="component" value="Unassembled WGS sequence"/>
</dbReference>
<evidence type="ECO:0000256" key="3">
    <source>
        <dbReference type="ARBA" id="ARBA00008715"/>
    </source>
</evidence>
<comment type="similarity">
    <text evidence="3 10">Belongs to the ALG6/ALG8 glucosyltransferase family.</text>
</comment>
<name>A0ABQ8D8R3_BRANA</name>
<dbReference type="EC" id="2.4.1.-" evidence="10"/>
<evidence type="ECO:0000256" key="6">
    <source>
        <dbReference type="ARBA" id="ARBA00022692"/>
    </source>
</evidence>
<feature type="transmembrane region" description="Helical" evidence="10">
    <location>
        <begin position="309"/>
        <end position="330"/>
    </location>
</feature>
<keyword evidence="12" id="KW-1185">Reference proteome</keyword>
<comment type="subcellular location">
    <subcellularLocation>
        <location evidence="1 10">Endoplasmic reticulum membrane</location>
        <topology evidence="1 10">Multi-pass membrane protein</topology>
    </subcellularLocation>
</comment>
<feature type="transmembrane region" description="Helical" evidence="10">
    <location>
        <begin position="100"/>
        <end position="120"/>
    </location>
</feature>
<dbReference type="EMBL" id="JAGKQM010000005">
    <property type="protein sequence ID" value="KAH0924880.1"/>
    <property type="molecule type" value="Genomic_DNA"/>
</dbReference>
<dbReference type="InterPro" id="IPR004856">
    <property type="entry name" value="Glyco_trans_ALG6/ALG8"/>
</dbReference>